<sequence length="152" mass="15641">MQVIDVPTSFAEKHHVNQKEADMTDTTNTIRTILGLDALTCLAAGAVMSLGAGLLAGPTGLHPTLLLVAGCSLFPVAALFGWMAKTSLLNGPLVLLAVTGNIGWVTASIAVLLLTDPTLFGAAFILAQALVVAVLAWLEFGHRPRAGVAVTA</sequence>
<accession>A0A160TIU5</accession>
<keyword evidence="1" id="KW-1133">Transmembrane helix</keyword>
<evidence type="ECO:0000313" key="2">
    <source>
        <dbReference type="EMBL" id="CUS44108.1"/>
    </source>
</evidence>
<feature type="transmembrane region" description="Helical" evidence="1">
    <location>
        <begin position="93"/>
        <end position="113"/>
    </location>
</feature>
<evidence type="ECO:0000256" key="1">
    <source>
        <dbReference type="SAM" id="Phobius"/>
    </source>
</evidence>
<proteinExistence type="predicted"/>
<organism evidence="2">
    <name type="scientific">hydrothermal vent metagenome</name>
    <dbReference type="NCBI Taxonomy" id="652676"/>
    <lineage>
        <taxon>unclassified sequences</taxon>
        <taxon>metagenomes</taxon>
        <taxon>ecological metagenomes</taxon>
    </lineage>
</organism>
<keyword evidence="1" id="KW-0472">Membrane</keyword>
<protein>
    <submittedName>
        <fullName evidence="2">Blr5786 putative integral membrane protein</fullName>
    </submittedName>
</protein>
<gene>
    <name evidence="2" type="ORF">MGWOODY_Smn2420</name>
</gene>
<reference evidence="2" key="1">
    <citation type="submission" date="2015-10" db="EMBL/GenBank/DDBJ databases">
        <authorList>
            <person name="Gilbert D.G."/>
        </authorList>
    </citation>
    <scope>NUCLEOTIDE SEQUENCE</scope>
</reference>
<dbReference type="AlphaFoldDB" id="A0A160TIU5"/>
<feature type="transmembrane region" description="Helical" evidence="1">
    <location>
        <begin position="61"/>
        <end position="81"/>
    </location>
</feature>
<feature type="transmembrane region" description="Helical" evidence="1">
    <location>
        <begin position="33"/>
        <end position="55"/>
    </location>
</feature>
<keyword evidence="1" id="KW-0812">Transmembrane</keyword>
<feature type="transmembrane region" description="Helical" evidence="1">
    <location>
        <begin position="119"/>
        <end position="138"/>
    </location>
</feature>
<name>A0A160TIU5_9ZZZZ</name>
<dbReference type="EMBL" id="CZQE01000113">
    <property type="protein sequence ID" value="CUS44108.1"/>
    <property type="molecule type" value="Genomic_DNA"/>
</dbReference>